<reference evidence="7" key="1">
    <citation type="submission" date="2020-05" db="UniProtKB">
        <authorList>
            <consortium name="EnsemblMetazoa"/>
        </authorList>
    </citation>
    <scope>IDENTIFICATION</scope>
    <source>
        <strain evidence="7">USDA</strain>
    </source>
</reference>
<evidence type="ECO:0000313" key="7">
    <source>
        <dbReference type="EnsemblMetazoa" id="SCAU003138-PA"/>
    </source>
</evidence>
<evidence type="ECO:0000256" key="3">
    <source>
        <dbReference type="ARBA" id="ARBA00022989"/>
    </source>
</evidence>
<evidence type="ECO:0000256" key="4">
    <source>
        <dbReference type="ARBA" id="ARBA00023136"/>
    </source>
</evidence>
<dbReference type="GO" id="GO:0016020">
    <property type="term" value="C:membrane"/>
    <property type="evidence" value="ECO:0007669"/>
    <property type="project" value="UniProtKB-SubCell"/>
</dbReference>
<feature type="transmembrane region" description="Helical" evidence="5">
    <location>
        <begin position="120"/>
        <end position="138"/>
    </location>
</feature>
<evidence type="ECO:0000313" key="8">
    <source>
        <dbReference type="Proteomes" id="UP000095300"/>
    </source>
</evidence>
<sequence length="282" mass="32887">MTAEIPSKCQTLWNNFLDLVGDDPFTVYVVGSTILVLAIYWTYAGIFAIIDYTQRPKWLVKHKIQPDQNVPLDMEKFWKAVKVVLFNQLITTPLALYVSYQLAFTHWAGDSLRQLPSLRTFLIDIVLMIVMEEPLFYYSHRLLHRRSIYKYIHKKHHEWTAPVAAITFYSNPLEHIISNLGPIALSSILLSAHITVIWTFAFLAIVNSMTDHTGYSFPSPFYKSSVVFHDYHHAKFNYNYGVMGWFDKMHGTFRESPMGWKAKIKKSEDNNNKVKMTKKQKK</sequence>
<keyword evidence="3 5" id="KW-1133">Transmembrane helix</keyword>
<dbReference type="InterPro" id="IPR006694">
    <property type="entry name" value="Fatty_acid_hydroxylase"/>
</dbReference>
<evidence type="ECO:0000256" key="1">
    <source>
        <dbReference type="ARBA" id="ARBA00004370"/>
    </source>
</evidence>
<dbReference type="AlphaFoldDB" id="A0A1I8NY95"/>
<accession>A0A1I8NY95</accession>
<organism evidence="7 8">
    <name type="scientific">Stomoxys calcitrans</name>
    <name type="common">Stable fly</name>
    <name type="synonym">Conops calcitrans</name>
    <dbReference type="NCBI Taxonomy" id="35570"/>
    <lineage>
        <taxon>Eukaryota</taxon>
        <taxon>Metazoa</taxon>
        <taxon>Ecdysozoa</taxon>
        <taxon>Arthropoda</taxon>
        <taxon>Hexapoda</taxon>
        <taxon>Insecta</taxon>
        <taxon>Pterygota</taxon>
        <taxon>Neoptera</taxon>
        <taxon>Endopterygota</taxon>
        <taxon>Diptera</taxon>
        <taxon>Brachycera</taxon>
        <taxon>Muscomorpha</taxon>
        <taxon>Muscoidea</taxon>
        <taxon>Muscidae</taxon>
        <taxon>Stomoxys</taxon>
    </lineage>
</organism>
<protein>
    <recommendedName>
        <fullName evidence="6">Fatty acid hydroxylase domain-containing protein</fullName>
    </recommendedName>
</protein>
<dbReference type="GO" id="GO:0016491">
    <property type="term" value="F:oxidoreductase activity"/>
    <property type="evidence" value="ECO:0007669"/>
    <property type="project" value="InterPro"/>
</dbReference>
<feature type="transmembrane region" description="Helical" evidence="5">
    <location>
        <begin position="159"/>
        <end position="177"/>
    </location>
</feature>
<gene>
    <name evidence="7" type="primary">106082873</name>
</gene>
<name>A0A1I8NY95_STOCA</name>
<keyword evidence="2 5" id="KW-0812">Transmembrane</keyword>
<evidence type="ECO:0000259" key="6">
    <source>
        <dbReference type="Pfam" id="PF04116"/>
    </source>
</evidence>
<dbReference type="Pfam" id="PF04116">
    <property type="entry name" value="FA_hydroxylase"/>
    <property type="match status" value="1"/>
</dbReference>
<dbReference type="STRING" id="35570.A0A1I8NY95"/>
<keyword evidence="8" id="KW-1185">Reference proteome</keyword>
<proteinExistence type="predicted"/>
<dbReference type="VEuPathDB" id="VectorBase:SCAU003138"/>
<feature type="transmembrane region" description="Helical" evidence="5">
    <location>
        <begin position="25"/>
        <end position="50"/>
    </location>
</feature>
<dbReference type="PANTHER" id="PTHR11863">
    <property type="entry name" value="STEROL DESATURASE"/>
    <property type="match status" value="1"/>
</dbReference>
<feature type="transmembrane region" description="Helical" evidence="5">
    <location>
        <begin position="183"/>
        <end position="206"/>
    </location>
</feature>
<feature type="transmembrane region" description="Helical" evidence="5">
    <location>
        <begin position="83"/>
        <end position="100"/>
    </location>
</feature>
<dbReference type="GO" id="GO:0005506">
    <property type="term" value="F:iron ion binding"/>
    <property type="evidence" value="ECO:0007669"/>
    <property type="project" value="InterPro"/>
</dbReference>
<keyword evidence="4 5" id="KW-0472">Membrane</keyword>
<evidence type="ECO:0000256" key="5">
    <source>
        <dbReference type="SAM" id="Phobius"/>
    </source>
</evidence>
<feature type="domain" description="Fatty acid hydroxylase" evidence="6">
    <location>
        <begin position="126"/>
        <end position="252"/>
    </location>
</feature>
<dbReference type="GO" id="GO:0008610">
    <property type="term" value="P:lipid biosynthetic process"/>
    <property type="evidence" value="ECO:0007669"/>
    <property type="project" value="InterPro"/>
</dbReference>
<dbReference type="InterPro" id="IPR050307">
    <property type="entry name" value="Sterol_Desaturase_Related"/>
</dbReference>
<comment type="subcellular location">
    <subcellularLocation>
        <location evidence="1">Membrane</location>
    </subcellularLocation>
</comment>
<evidence type="ECO:0000256" key="2">
    <source>
        <dbReference type="ARBA" id="ARBA00022692"/>
    </source>
</evidence>
<dbReference type="OrthoDB" id="408954at2759"/>
<dbReference type="KEGG" id="scac:106082873"/>
<dbReference type="EnsemblMetazoa" id="SCAU003138-RA">
    <property type="protein sequence ID" value="SCAU003138-PA"/>
    <property type="gene ID" value="SCAU003138"/>
</dbReference>
<dbReference type="Proteomes" id="UP000095300">
    <property type="component" value="Unassembled WGS sequence"/>
</dbReference>